<evidence type="ECO:0000313" key="6">
    <source>
        <dbReference type="EMBL" id="KAK9039733.1"/>
    </source>
</evidence>
<reference evidence="6 7" key="1">
    <citation type="journal article" date="2024" name="G3 (Bethesda)">
        <title>Genome assembly of Hibiscus sabdariffa L. provides insights into metabolisms of medicinal natural products.</title>
        <authorList>
            <person name="Kim T."/>
        </authorList>
    </citation>
    <scope>NUCLEOTIDE SEQUENCE [LARGE SCALE GENOMIC DNA]</scope>
    <source>
        <strain evidence="6">TK-2024</strain>
        <tissue evidence="6">Old leaves</tissue>
    </source>
</reference>
<evidence type="ECO:0000313" key="7">
    <source>
        <dbReference type="Proteomes" id="UP001396334"/>
    </source>
</evidence>
<keyword evidence="3" id="KW-0732">Signal</keyword>
<dbReference type="InterPro" id="IPR029058">
    <property type="entry name" value="AB_hydrolase_fold"/>
</dbReference>
<keyword evidence="7" id="KW-1185">Reference proteome</keyword>
<dbReference type="InterPro" id="IPR008758">
    <property type="entry name" value="Peptidase_S28"/>
</dbReference>
<evidence type="ECO:0000256" key="4">
    <source>
        <dbReference type="ARBA" id="ARBA00022801"/>
    </source>
</evidence>
<gene>
    <name evidence="6" type="ORF">V6N11_014926</name>
</gene>
<dbReference type="PANTHER" id="PTHR11010">
    <property type="entry name" value="PROTEASE S28 PRO-X CARBOXYPEPTIDASE-RELATED"/>
    <property type="match status" value="1"/>
</dbReference>
<proteinExistence type="inferred from homology"/>
<comment type="caution">
    <text evidence="6">The sequence shown here is derived from an EMBL/GenBank/DDBJ whole genome shotgun (WGS) entry which is preliminary data.</text>
</comment>
<dbReference type="SUPFAM" id="SSF53474">
    <property type="entry name" value="alpha/beta-Hydrolases"/>
    <property type="match status" value="2"/>
</dbReference>
<keyword evidence="2" id="KW-0645">Protease</keyword>
<dbReference type="PANTHER" id="PTHR11010:SF11">
    <property type="entry name" value="THYMUS-SPECIFIC SERINE PROTEASE"/>
    <property type="match status" value="1"/>
</dbReference>
<dbReference type="Proteomes" id="UP001396334">
    <property type="component" value="Unassembled WGS sequence"/>
</dbReference>
<dbReference type="Pfam" id="PF05577">
    <property type="entry name" value="Peptidase_S28"/>
    <property type="match status" value="1"/>
</dbReference>
<evidence type="ECO:0000256" key="2">
    <source>
        <dbReference type="ARBA" id="ARBA00022670"/>
    </source>
</evidence>
<name>A0ABR2TQI3_9ROSI</name>
<evidence type="ECO:0000256" key="5">
    <source>
        <dbReference type="ARBA" id="ARBA00023180"/>
    </source>
</evidence>
<evidence type="ECO:0008006" key="8">
    <source>
        <dbReference type="Google" id="ProtNLM"/>
    </source>
</evidence>
<sequence length="528" mass="59406">MAMATTRLSKSAVVFVSLLSAVALSGFTHGFVTTPRTMLDRLSESSSYLTTKELWLDQTLDHYSPYDHRQFKQRYYEFLDYFQVPDGPIFLQICGESSCRGISNDYISVLAKKFGAAVVSLEHRYYGKSSPFKSHTTENLKYLSSKQALFDLAVFRQWYQESLNLKLNKPGAENSWFVFGTSYSGALSAWFRLKFPHLTCGSLASSAVVLAVYNYTEYDKQVGESAGPECKAVLQEITELVDRRLESNRTELKKQFGATELEIDGDFLYFLADAAVVAFQCGNPDVLCTPLVEAKRTGEDLVAAYAKYVKEYFAGTFGVGVESYNQKYLKNTSVSEYNSDRLWWFQVCTEVAYFQVAPTNDSIRSSKVDTKYHLDLCKNLFGEGIYPEVDATNIYYGGTKIAGSKIIFTNGSQDPWRHASKQTSSPDMPSYIITCRNCGHGTDMRGCPQYPLGIGGNAQNCSSPDAVNKVRQKMIEHMDLWLSECRGTDEALPVLLVRITYLQSVISFIFPFHAVPFRMPGIQPQELH</sequence>
<protein>
    <recommendedName>
        <fullName evidence="8">Serine protease EDA2</fullName>
    </recommendedName>
</protein>
<accession>A0ABR2TQI3</accession>
<organism evidence="6 7">
    <name type="scientific">Hibiscus sabdariffa</name>
    <name type="common">roselle</name>
    <dbReference type="NCBI Taxonomy" id="183260"/>
    <lineage>
        <taxon>Eukaryota</taxon>
        <taxon>Viridiplantae</taxon>
        <taxon>Streptophyta</taxon>
        <taxon>Embryophyta</taxon>
        <taxon>Tracheophyta</taxon>
        <taxon>Spermatophyta</taxon>
        <taxon>Magnoliopsida</taxon>
        <taxon>eudicotyledons</taxon>
        <taxon>Gunneridae</taxon>
        <taxon>Pentapetalae</taxon>
        <taxon>rosids</taxon>
        <taxon>malvids</taxon>
        <taxon>Malvales</taxon>
        <taxon>Malvaceae</taxon>
        <taxon>Malvoideae</taxon>
        <taxon>Hibiscus</taxon>
    </lineage>
</organism>
<evidence type="ECO:0000256" key="3">
    <source>
        <dbReference type="ARBA" id="ARBA00022729"/>
    </source>
</evidence>
<keyword evidence="5" id="KW-0325">Glycoprotein</keyword>
<evidence type="ECO:0000256" key="1">
    <source>
        <dbReference type="ARBA" id="ARBA00011079"/>
    </source>
</evidence>
<keyword evidence="4" id="KW-0378">Hydrolase</keyword>
<dbReference type="Gene3D" id="3.40.50.1820">
    <property type="entry name" value="alpha/beta hydrolase"/>
    <property type="match status" value="2"/>
</dbReference>
<dbReference type="EMBL" id="JBBPBN010000004">
    <property type="protein sequence ID" value="KAK9039733.1"/>
    <property type="molecule type" value="Genomic_DNA"/>
</dbReference>
<comment type="similarity">
    <text evidence="1">Belongs to the peptidase S28 family.</text>
</comment>